<comment type="caution">
    <text evidence="1">The sequence shown here is derived from an EMBL/GenBank/DDBJ whole genome shotgun (WGS) entry which is preliminary data.</text>
</comment>
<evidence type="ECO:0000313" key="2">
    <source>
        <dbReference type="Proteomes" id="UP000241769"/>
    </source>
</evidence>
<dbReference type="InParanoid" id="A0A2P6N1Q5"/>
<reference evidence="1 2" key="1">
    <citation type="journal article" date="2018" name="Genome Biol. Evol.">
        <title>Multiple Roots of Fruiting Body Formation in Amoebozoa.</title>
        <authorList>
            <person name="Hillmann F."/>
            <person name="Forbes G."/>
            <person name="Novohradska S."/>
            <person name="Ferling I."/>
            <person name="Riege K."/>
            <person name="Groth M."/>
            <person name="Westermann M."/>
            <person name="Marz M."/>
            <person name="Spaller T."/>
            <person name="Winckler T."/>
            <person name="Schaap P."/>
            <person name="Glockner G."/>
        </authorList>
    </citation>
    <scope>NUCLEOTIDE SEQUENCE [LARGE SCALE GENOMIC DNA]</scope>
    <source>
        <strain evidence="1 2">Jena</strain>
    </source>
</reference>
<proteinExistence type="predicted"/>
<name>A0A2P6N1Q5_9EUKA</name>
<sequence length="126" mass="14459">MIEKLLSPDILPLCYFSHYFLVALKARVYDMAAQIASHLKLTVQSSIEIFSPVDEWRSIRLENGWFYEMRESVSLLELADRGLMYLLEPIIREGNTGITEGTVHLLQAGGDEYVYLSAQCQTEIHF</sequence>
<accession>A0A2P6N1Q5</accession>
<dbReference type="AlphaFoldDB" id="A0A2P6N1Q5"/>
<dbReference type="EMBL" id="MDYQ01000251">
    <property type="protein sequence ID" value="PRP77898.1"/>
    <property type="molecule type" value="Genomic_DNA"/>
</dbReference>
<dbReference type="Proteomes" id="UP000241769">
    <property type="component" value="Unassembled WGS sequence"/>
</dbReference>
<evidence type="ECO:0000313" key="1">
    <source>
        <dbReference type="EMBL" id="PRP77898.1"/>
    </source>
</evidence>
<protein>
    <submittedName>
        <fullName evidence="1">Uncharacterized protein</fullName>
    </submittedName>
</protein>
<keyword evidence="2" id="KW-1185">Reference proteome</keyword>
<organism evidence="1 2">
    <name type="scientific">Planoprotostelium fungivorum</name>
    <dbReference type="NCBI Taxonomy" id="1890364"/>
    <lineage>
        <taxon>Eukaryota</taxon>
        <taxon>Amoebozoa</taxon>
        <taxon>Evosea</taxon>
        <taxon>Variosea</taxon>
        <taxon>Cavosteliida</taxon>
        <taxon>Cavosteliaceae</taxon>
        <taxon>Planoprotostelium</taxon>
    </lineage>
</organism>
<gene>
    <name evidence="1" type="ORF">PROFUN_08572</name>
</gene>